<dbReference type="Proteomes" id="UP000275267">
    <property type="component" value="Unassembled WGS sequence"/>
</dbReference>
<accession>A0A3L6TEZ2</accession>
<dbReference type="AlphaFoldDB" id="A0A3L6TEZ2"/>
<feature type="compositionally biased region" description="Low complexity" evidence="1">
    <location>
        <begin position="69"/>
        <end position="96"/>
    </location>
</feature>
<name>A0A3L6TEZ2_PANMI</name>
<evidence type="ECO:0000256" key="1">
    <source>
        <dbReference type="SAM" id="MobiDB-lite"/>
    </source>
</evidence>
<dbReference type="STRING" id="4540.A0A3L6TEZ2"/>
<dbReference type="EMBL" id="PQIB02000001">
    <property type="protein sequence ID" value="RLN38882.1"/>
    <property type="molecule type" value="Genomic_DNA"/>
</dbReference>
<sequence>MAGAAGDGTEGVGGDWPFAGADTFAEYSSVFAELGWPGGLAAGAGELPVLDLPEAAAPPPVEVTRPEEVVAPARSGDAAASSSSSGDGDGDGTAPGSHDRKPAAETA</sequence>
<reference evidence="3" key="1">
    <citation type="journal article" date="2019" name="Nat. Commun.">
        <title>The genome of broomcorn millet.</title>
        <authorList>
            <person name="Zou C."/>
            <person name="Miki D."/>
            <person name="Li D."/>
            <person name="Tang Q."/>
            <person name="Xiao L."/>
            <person name="Rajput S."/>
            <person name="Deng P."/>
            <person name="Jia W."/>
            <person name="Huang R."/>
            <person name="Zhang M."/>
            <person name="Sun Y."/>
            <person name="Hu J."/>
            <person name="Fu X."/>
            <person name="Schnable P.S."/>
            <person name="Li F."/>
            <person name="Zhang H."/>
            <person name="Feng B."/>
            <person name="Zhu X."/>
            <person name="Liu R."/>
            <person name="Schnable J.C."/>
            <person name="Zhu J.-K."/>
            <person name="Zhang H."/>
        </authorList>
    </citation>
    <scope>NUCLEOTIDE SEQUENCE [LARGE SCALE GENOMIC DNA]</scope>
</reference>
<organism evidence="2 3">
    <name type="scientific">Panicum miliaceum</name>
    <name type="common">Proso millet</name>
    <name type="synonym">Broomcorn millet</name>
    <dbReference type="NCBI Taxonomy" id="4540"/>
    <lineage>
        <taxon>Eukaryota</taxon>
        <taxon>Viridiplantae</taxon>
        <taxon>Streptophyta</taxon>
        <taxon>Embryophyta</taxon>
        <taxon>Tracheophyta</taxon>
        <taxon>Spermatophyta</taxon>
        <taxon>Magnoliopsida</taxon>
        <taxon>Liliopsida</taxon>
        <taxon>Poales</taxon>
        <taxon>Poaceae</taxon>
        <taxon>PACMAD clade</taxon>
        <taxon>Panicoideae</taxon>
        <taxon>Panicodae</taxon>
        <taxon>Paniceae</taxon>
        <taxon>Panicinae</taxon>
        <taxon>Panicum</taxon>
        <taxon>Panicum sect. Panicum</taxon>
    </lineage>
</organism>
<keyword evidence="3" id="KW-1185">Reference proteome</keyword>
<feature type="compositionally biased region" description="Basic and acidic residues" evidence="1">
    <location>
        <begin position="97"/>
        <end position="107"/>
    </location>
</feature>
<proteinExistence type="predicted"/>
<gene>
    <name evidence="2" type="ORF">C2845_PM01G27710</name>
</gene>
<comment type="caution">
    <text evidence="2">The sequence shown here is derived from an EMBL/GenBank/DDBJ whole genome shotgun (WGS) entry which is preliminary data.</text>
</comment>
<protein>
    <submittedName>
        <fullName evidence="2">WRKY transcription factor 57</fullName>
    </submittedName>
</protein>
<evidence type="ECO:0000313" key="3">
    <source>
        <dbReference type="Proteomes" id="UP000275267"/>
    </source>
</evidence>
<evidence type="ECO:0000313" key="2">
    <source>
        <dbReference type="EMBL" id="RLN38882.1"/>
    </source>
</evidence>
<feature type="region of interest" description="Disordered" evidence="1">
    <location>
        <begin position="52"/>
        <end position="107"/>
    </location>
</feature>